<dbReference type="Proteomes" id="UP001157974">
    <property type="component" value="Unassembled WGS sequence"/>
</dbReference>
<feature type="signal peptide" evidence="2">
    <location>
        <begin position="1"/>
        <end position="17"/>
    </location>
</feature>
<evidence type="ECO:0000256" key="1">
    <source>
        <dbReference type="ARBA" id="ARBA00022729"/>
    </source>
</evidence>
<comment type="caution">
    <text evidence="3">The sequence shown here is derived from an EMBL/GenBank/DDBJ whole genome shotgun (WGS) entry which is preliminary data.</text>
</comment>
<dbReference type="EMBL" id="JAMWBK010000010">
    <property type="protein sequence ID" value="KAJ8901923.1"/>
    <property type="molecule type" value="Genomic_DNA"/>
</dbReference>
<keyword evidence="1 2" id="KW-0732">Signal</keyword>
<dbReference type="Gene3D" id="2.130.10.130">
    <property type="entry name" value="Integrin alpha, N-terminal"/>
    <property type="match status" value="2"/>
</dbReference>
<reference evidence="3 4" key="1">
    <citation type="journal article" date="2023" name="Nat. Commun.">
        <title>Origin of minicircular mitochondrial genomes in red algae.</title>
        <authorList>
            <person name="Lee Y."/>
            <person name="Cho C.H."/>
            <person name="Lee Y.M."/>
            <person name="Park S.I."/>
            <person name="Yang J.H."/>
            <person name="West J.A."/>
            <person name="Bhattacharya D."/>
            <person name="Yoon H.S."/>
        </authorList>
    </citation>
    <scope>NUCLEOTIDE SEQUENCE [LARGE SCALE GENOMIC DNA]</scope>
    <source>
        <strain evidence="3 4">CCMP1338</strain>
        <tissue evidence="3">Whole cell</tissue>
    </source>
</reference>
<organism evidence="3 4">
    <name type="scientific">Rhodosorus marinus</name>
    <dbReference type="NCBI Taxonomy" id="101924"/>
    <lineage>
        <taxon>Eukaryota</taxon>
        <taxon>Rhodophyta</taxon>
        <taxon>Stylonematophyceae</taxon>
        <taxon>Stylonematales</taxon>
        <taxon>Stylonemataceae</taxon>
        <taxon>Rhodosorus</taxon>
    </lineage>
</organism>
<name>A0AAV8UHD8_9RHOD</name>
<dbReference type="AlphaFoldDB" id="A0AAV8UHD8"/>
<sequence length="456" mass="50580">MKVLVCAGLLLVAGVLGLRCPSIELTGQSELLPEGAGPNAGPIFAGHYVRVFKNRLVMGGYGYQGWQGGMWVFRKEKGKWIYEDELLPDERVHGGYFGLNVDAWSDGTKYRIIGGHPFDTRFFGPRSGSANMFELVDGEWKRTFTFSAPSENGDGMKSAYFGYAVAVEGETAVIGARRQDDPDEGITKAGAVYIYERKRLREWQLVQTLRGSVASVQYGDEVHLHGTTNPNLTPRLIVGSPRHRVGSARVGRAYLYTRNAKGLWKLTKKFNPHKEEHEDWPNSPAGPMFNEQHFGEGVHTLGSIAVVGGERGRSELGYNTGSVYLYQEIDGEYKTIGSFYPDRKGPSFFGQRVSRYGNVLVVSAWGDNKSGTRSGAVYVAVRCQGYEWRIVKKIYRTDSNGIVTAQPEDEFGKGVSIDDRHIVIGCPKCDTGPEGKEDRGASYVYRWNYGPDVIVP</sequence>
<dbReference type="InterPro" id="IPR013517">
    <property type="entry name" value="FG-GAP"/>
</dbReference>
<dbReference type="InterPro" id="IPR028994">
    <property type="entry name" value="Integrin_alpha_N"/>
</dbReference>
<evidence type="ECO:0000313" key="4">
    <source>
        <dbReference type="Proteomes" id="UP001157974"/>
    </source>
</evidence>
<keyword evidence="4" id="KW-1185">Reference proteome</keyword>
<dbReference type="Pfam" id="PF14312">
    <property type="entry name" value="FG-GAP_2"/>
    <property type="match status" value="2"/>
</dbReference>
<proteinExistence type="predicted"/>
<gene>
    <name evidence="3" type="ORF">NDN08_004127</name>
</gene>
<dbReference type="PANTHER" id="PTHR36220:SF1">
    <property type="entry name" value="GAMMA TUBULIN COMPLEX COMPONENT C-TERMINAL DOMAIN-CONTAINING PROTEIN"/>
    <property type="match status" value="1"/>
</dbReference>
<dbReference type="InterPro" id="IPR011043">
    <property type="entry name" value="Gal_Oxase/kelch_b-propeller"/>
</dbReference>
<evidence type="ECO:0000313" key="3">
    <source>
        <dbReference type="EMBL" id="KAJ8901923.1"/>
    </source>
</evidence>
<dbReference type="SUPFAM" id="SSF50965">
    <property type="entry name" value="Galactose oxidase, central domain"/>
    <property type="match status" value="1"/>
</dbReference>
<evidence type="ECO:0000256" key="2">
    <source>
        <dbReference type="SAM" id="SignalP"/>
    </source>
</evidence>
<accession>A0AAV8UHD8</accession>
<feature type="chain" id="PRO_5043911307" evidence="2">
    <location>
        <begin position="18"/>
        <end position="456"/>
    </location>
</feature>
<dbReference type="PANTHER" id="PTHR36220">
    <property type="entry name" value="UNNAMED PRODUCT"/>
    <property type="match status" value="1"/>
</dbReference>
<protein>
    <submittedName>
        <fullName evidence="3">Uncharacterized protein</fullName>
    </submittedName>
</protein>